<dbReference type="EMBL" id="BJUD01000025">
    <property type="protein sequence ID" value="GEK28966.1"/>
    <property type="molecule type" value="Genomic_DNA"/>
</dbReference>
<comment type="caution">
    <text evidence="3">The sequence shown here is derived from an EMBL/GenBank/DDBJ whole genome shotgun (WGS) entry which is preliminary data.</text>
</comment>
<proteinExistence type="predicted"/>
<dbReference type="AlphaFoldDB" id="A0A0R2L250"/>
<evidence type="ECO:0000313" key="4">
    <source>
        <dbReference type="Proteomes" id="UP000051139"/>
    </source>
</evidence>
<reference evidence="3 4" key="1">
    <citation type="journal article" date="2015" name="Genome Announc.">
        <title>Expanding the biotechnology potential of lactobacilli through comparative genomics of 213 strains and associated genera.</title>
        <authorList>
            <person name="Sun Z."/>
            <person name="Harris H.M."/>
            <person name="McCann A."/>
            <person name="Guo C."/>
            <person name="Argimon S."/>
            <person name="Zhang W."/>
            <person name="Yang X."/>
            <person name="Jeffery I.B."/>
            <person name="Cooney J.C."/>
            <person name="Kagawa T.F."/>
            <person name="Liu W."/>
            <person name="Song Y."/>
            <person name="Salvetti E."/>
            <person name="Wrobel A."/>
            <person name="Rasinkangas P."/>
            <person name="Parkhill J."/>
            <person name="Rea M.C."/>
            <person name="O'Sullivan O."/>
            <person name="Ritari J."/>
            <person name="Douillard F.P."/>
            <person name="Paul Ross R."/>
            <person name="Yang R."/>
            <person name="Briner A.E."/>
            <person name="Felis G.E."/>
            <person name="de Vos W.M."/>
            <person name="Barrangou R."/>
            <person name="Klaenhammer T.R."/>
            <person name="Caufield P.W."/>
            <person name="Cui Y."/>
            <person name="Zhang H."/>
            <person name="O'Toole P.W."/>
        </authorList>
    </citation>
    <scope>NUCLEOTIDE SEQUENCE [LARGE SCALE GENOMIC DNA]</scope>
    <source>
        <strain evidence="3 4">DSM 22696</strain>
    </source>
</reference>
<dbReference type="InterPro" id="IPR006640">
    <property type="entry name" value="SprT-like_domain"/>
</dbReference>
<reference evidence="2 5" key="2">
    <citation type="submission" date="2019-07" db="EMBL/GenBank/DDBJ databases">
        <title>Whole genome shotgun sequence of Lactobacillus siliginis NBRC 101315.</title>
        <authorList>
            <person name="Hosoyama A."/>
            <person name="Uohara A."/>
            <person name="Ohji S."/>
            <person name="Ichikawa N."/>
        </authorList>
    </citation>
    <scope>NUCLEOTIDE SEQUENCE [LARGE SCALE GENOMIC DNA]</scope>
    <source>
        <strain evidence="2 5">NBRC 101315</strain>
    </source>
</reference>
<evidence type="ECO:0000313" key="5">
    <source>
        <dbReference type="Proteomes" id="UP000321429"/>
    </source>
</evidence>
<dbReference type="Proteomes" id="UP000051139">
    <property type="component" value="Unassembled WGS sequence"/>
</dbReference>
<evidence type="ECO:0000313" key="3">
    <source>
        <dbReference type="EMBL" id="KRN95758.1"/>
    </source>
</evidence>
<dbReference type="PATRIC" id="fig|348151.3.peg.1915"/>
<dbReference type="OrthoDB" id="9799909at2"/>
<dbReference type="Proteomes" id="UP000321429">
    <property type="component" value="Unassembled WGS sequence"/>
</dbReference>
<evidence type="ECO:0000259" key="1">
    <source>
        <dbReference type="SMART" id="SM00731"/>
    </source>
</evidence>
<dbReference type="GO" id="GO:0006950">
    <property type="term" value="P:response to stress"/>
    <property type="evidence" value="ECO:0007669"/>
    <property type="project" value="UniProtKB-ARBA"/>
</dbReference>
<feature type="domain" description="SprT-like" evidence="1">
    <location>
        <begin position="4"/>
        <end position="150"/>
    </location>
</feature>
<sequence length="156" mass="18221">MTNAELQQLVETISLRDFNRPFKHRAIFNARLRTTGGRYHLDDHHIDINPLMLTDFDETNLIGVIRHELVHYHLALAGLPFSHRSRQFKQLLTKVHGSRFAPAPKKPQTKRLAVRYIYECERCGRRFVRQRRVNVRKFACGACGGHLHLQESSKLI</sequence>
<dbReference type="EMBL" id="JQCB01000007">
    <property type="protein sequence ID" value="KRN95758.1"/>
    <property type="molecule type" value="Genomic_DNA"/>
</dbReference>
<name>A0A0R2L250_9LACO</name>
<accession>A0A0R2L250</accession>
<evidence type="ECO:0000313" key="2">
    <source>
        <dbReference type="EMBL" id="GEK28966.1"/>
    </source>
</evidence>
<protein>
    <submittedName>
        <fullName evidence="2">Protein SprT</fullName>
    </submittedName>
</protein>
<dbReference type="Pfam" id="PF10263">
    <property type="entry name" value="SprT-like"/>
    <property type="match status" value="1"/>
</dbReference>
<dbReference type="RefSeq" id="WP_057810513.1">
    <property type="nucleotide sequence ID" value="NZ_BJUD01000025.1"/>
</dbReference>
<keyword evidence="4" id="KW-1185">Reference proteome</keyword>
<organism evidence="3 4">
    <name type="scientific">Furfurilactobacillus siliginis</name>
    <dbReference type="NCBI Taxonomy" id="348151"/>
    <lineage>
        <taxon>Bacteria</taxon>
        <taxon>Bacillati</taxon>
        <taxon>Bacillota</taxon>
        <taxon>Bacilli</taxon>
        <taxon>Lactobacillales</taxon>
        <taxon>Lactobacillaceae</taxon>
        <taxon>Furfurilactobacillus</taxon>
    </lineage>
</organism>
<dbReference type="NCBIfam" id="NF003339">
    <property type="entry name" value="PRK04351.1"/>
    <property type="match status" value="1"/>
</dbReference>
<dbReference type="STRING" id="348151.IV55_GL001863"/>
<gene>
    <name evidence="3" type="ORF">IV55_GL001863</name>
    <name evidence="2" type="ORF">LSI01_12770</name>
</gene>
<dbReference type="SMART" id="SM00731">
    <property type="entry name" value="SprT"/>
    <property type="match status" value="1"/>
</dbReference>